<dbReference type="Proteomes" id="UP001225134">
    <property type="component" value="Unassembled WGS sequence"/>
</dbReference>
<comment type="pathway">
    <text evidence="2 14">Cofactor biosynthesis; FMN biosynthesis; FMN from riboflavin (ATP route): step 1/1.</text>
</comment>
<accession>A0ABT7HMG1</accession>
<evidence type="ECO:0000256" key="4">
    <source>
        <dbReference type="ARBA" id="ARBA00022643"/>
    </source>
</evidence>
<dbReference type="PIRSF" id="PIRSF004491">
    <property type="entry name" value="FAD_Synth"/>
    <property type="match status" value="1"/>
</dbReference>
<evidence type="ECO:0000256" key="5">
    <source>
        <dbReference type="ARBA" id="ARBA00022679"/>
    </source>
</evidence>
<keyword evidence="3 14" id="KW-0285">Flavoprotein</keyword>
<dbReference type="Gene3D" id="2.40.30.30">
    <property type="entry name" value="Riboflavin kinase-like"/>
    <property type="match status" value="1"/>
</dbReference>
<evidence type="ECO:0000256" key="8">
    <source>
        <dbReference type="ARBA" id="ARBA00022777"/>
    </source>
</evidence>
<dbReference type="CDD" id="cd02064">
    <property type="entry name" value="FAD_synthetase_N"/>
    <property type="match status" value="1"/>
</dbReference>
<evidence type="ECO:0000256" key="12">
    <source>
        <dbReference type="ARBA" id="ARBA00047880"/>
    </source>
</evidence>
<dbReference type="Pfam" id="PF06574">
    <property type="entry name" value="FAD_syn"/>
    <property type="match status" value="1"/>
</dbReference>
<dbReference type="RefSeq" id="WP_285153276.1">
    <property type="nucleotide sequence ID" value="NZ_JASSPP010000010.1"/>
</dbReference>
<keyword evidence="8 14" id="KW-0418">Kinase</keyword>
<dbReference type="PANTHER" id="PTHR22749">
    <property type="entry name" value="RIBOFLAVIN KINASE/FMN ADENYLYLTRANSFERASE"/>
    <property type="match status" value="1"/>
</dbReference>
<keyword evidence="9 14" id="KW-0274">FAD</keyword>
<comment type="similarity">
    <text evidence="14">Belongs to the ribF family.</text>
</comment>
<dbReference type="InterPro" id="IPR023468">
    <property type="entry name" value="Riboflavin_kinase"/>
</dbReference>
<keyword evidence="6 14" id="KW-0548">Nucleotidyltransferase</keyword>
<protein>
    <recommendedName>
        <fullName evidence="14">Riboflavin biosynthesis protein</fullName>
    </recommendedName>
    <domain>
        <recommendedName>
            <fullName evidence="14">Riboflavin kinase</fullName>
            <ecNumber evidence="14">2.7.1.26</ecNumber>
        </recommendedName>
        <alternativeName>
            <fullName evidence="14">Flavokinase</fullName>
        </alternativeName>
    </domain>
    <domain>
        <recommendedName>
            <fullName evidence="14">FMN adenylyltransferase</fullName>
            <ecNumber evidence="14">2.7.7.2</ecNumber>
        </recommendedName>
        <alternativeName>
            <fullName evidence="14">FAD pyrophosphorylase</fullName>
        </alternativeName>
        <alternativeName>
            <fullName evidence="14">FAD synthase</fullName>
        </alternativeName>
    </domain>
</protein>
<comment type="pathway">
    <text evidence="1 14">Cofactor biosynthesis; FAD biosynthesis; FAD from FMN: step 1/1.</text>
</comment>
<evidence type="ECO:0000256" key="10">
    <source>
        <dbReference type="ARBA" id="ARBA00022840"/>
    </source>
</evidence>
<dbReference type="EC" id="2.7.1.26" evidence="14"/>
<evidence type="ECO:0000256" key="2">
    <source>
        <dbReference type="ARBA" id="ARBA00005201"/>
    </source>
</evidence>
<comment type="catalytic activity">
    <reaction evidence="13 14">
        <text>FMN + ATP + H(+) = FAD + diphosphate</text>
        <dbReference type="Rhea" id="RHEA:17237"/>
        <dbReference type="ChEBI" id="CHEBI:15378"/>
        <dbReference type="ChEBI" id="CHEBI:30616"/>
        <dbReference type="ChEBI" id="CHEBI:33019"/>
        <dbReference type="ChEBI" id="CHEBI:57692"/>
        <dbReference type="ChEBI" id="CHEBI:58210"/>
        <dbReference type="EC" id="2.7.7.2"/>
    </reaction>
</comment>
<evidence type="ECO:0000256" key="13">
    <source>
        <dbReference type="ARBA" id="ARBA00049494"/>
    </source>
</evidence>
<dbReference type="InterPro" id="IPR015865">
    <property type="entry name" value="Riboflavin_kinase_bac/euk"/>
</dbReference>
<dbReference type="Pfam" id="PF01687">
    <property type="entry name" value="Flavokinase"/>
    <property type="match status" value="1"/>
</dbReference>
<evidence type="ECO:0000256" key="6">
    <source>
        <dbReference type="ARBA" id="ARBA00022695"/>
    </source>
</evidence>
<dbReference type="InterPro" id="IPR002606">
    <property type="entry name" value="Riboflavin_kinase_bac"/>
</dbReference>
<dbReference type="GO" id="GO:0008531">
    <property type="term" value="F:riboflavin kinase activity"/>
    <property type="evidence" value="ECO:0007669"/>
    <property type="project" value="UniProtKB-EC"/>
</dbReference>
<evidence type="ECO:0000313" key="17">
    <source>
        <dbReference type="Proteomes" id="UP001225134"/>
    </source>
</evidence>
<dbReference type="EC" id="2.7.7.2" evidence="14"/>
<evidence type="ECO:0000256" key="7">
    <source>
        <dbReference type="ARBA" id="ARBA00022741"/>
    </source>
</evidence>
<evidence type="ECO:0000313" key="16">
    <source>
        <dbReference type="EMBL" id="MDK9581051.1"/>
    </source>
</evidence>
<dbReference type="InterPro" id="IPR015864">
    <property type="entry name" value="FAD_synthase"/>
</dbReference>
<keyword evidence="5 14" id="KW-0808">Transferase</keyword>
<dbReference type="InterPro" id="IPR023465">
    <property type="entry name" value="Riboflavin_kinase_dom_sf"/>
</dbReference>
<keyword evidence="10 14" id="KW-0067">ATP-binding</keyword>
<keyword evidence="7 14" id="KW-0547">Nucleotide-binding</keyword>
<evidence type="ECO:0000256" key="3">
    <source>
        <dbReference type="ARBA" id="ARBA00022630"/>
    </source>
</evidence>
<evidence type="ECO:0000256" key="1">
    <source>
        <dbReference type="ARBA" id="ARBA00004726"/>
    </source>
</evidence>
<keyword evidence="17" id="KW-1185">Reference proteome</keyword>
<gene>
    <name evidence="16" type="ORF">QQA45_06030</name>
</gene>
<feature type="domain" description="Riboflavin kinase" evidence="15">
    <location>
        <begin position="156"/>
        <end position="283"/>
    </location>
</feature>
<dbReference type="InterPro" id="IPR014729">
    <property type="entry name" value="Rossmann-like_a/b/a_fold"/>
</dbReference>
<dbReference type="Gene3D" id="3.40.50.620">
    <property type="entry name" value="HUPs"/>
    <property type="match status" value="1"/>
</dbReference>
<organism evidence="16 17">
    <name type="scientific">Sneathia sanguinegens</name>
    <dbReference type="NCBI Taxonomy" id="40543"/>
    <lineage>
        <taxon>Bacteria</taxon>
        <taxon>Fusobacteriati</taxon>
        <taxon>Fusobacteriota</taxon>
        <taxon>Fusobacteriia</taxon>
        <taxon>Fusobacteriales</taxon>
        <taxon>Leptotrichiaceae</taxon>
        <taxon>Sneathia</taxon>
    </lineage>
</organism>
<keyword evidence="11" id="KW-0511">Multifunctional enzyme</keyword>
<dbReference type="NCBIfam" id="TIGR00083">
    <property type="entry name" value="ribF"/>
    <property type="match status" value="1"/>
</dbReference>
<dbReference type="EMBL" id="JASSPP010000010">
    <property type="protein sequence ID" value="MDK9581051.1"/>
    <property type="molecule type" value="Genomic_DNA"/>
</dbReference>
<keyword evidence="4 14" id="KW-0288">FMN</keyword>
<evidence type="ECO:0000259" key="15">
    <source>
        <dbReference type="SMART" id="SM00904"/>
    </source>
</evidence>
<dbReference type="PANTHER" id="PTHR22749:SF6">
    <property type="entry name" value="RIBOFLAVIN KINASE"/>
    <property type="match status" value="1"/>
</dbReference>
<comment type="caution">
    <text evidence="16">The sequence shown here is derived from an EMBL/GenBank/DDBJ whole genome shotgun (WGS) entry which is preliminary data.</text>
</comment>
<dbReference type="GO" id="GO:0003919">
    <property type="term" value="F:FMN adenylyltransferase activity"/>
    <property type="evidence" value="ECO:0007669"/>
    <property type="project" value="UniProtKB-EC"/>
</dbReference>
<proteinExistence type="inferred from homology"/>
<reference evidence="16 17" key="1">
    <citation type="submission" date="2023-06" db="EMBL/GenBank/DDBJ databases">
        <title>Antibody response to the Sneathia vaginalis cytopathogenic toxin A during pregnancy.</title>
        <authorList>
            <person name="Mccoy Z.T."/>
            <person name="Serrano M.G."/>
            <person name="Spaine K."/>
            <person name="Edwards D.J."/>
            <person name="Buck G.A."/>
            <person name="Jefferson K."/>
        </authorList>
    </citation>
    <scope>NUCLEOTIDE SEQUENCE [LARGE SCALE GENOMIC DNA]</scope>
    <source>
        <strain evidence="16 17">CCUG 42621</strain>
    </source>
</reference>
<evidence type="ECO:0000256" key="11">
    <source>
        <dbReference type="ARBA" id="ARBA00023268"/>
    </source>
</evidence>
<name>A0ABT7HMG1_9FUSO</name>
<sequence>MKNVIVLGNFDGVHKGHQKLITMALDYARKNNLKCIVYTFSTLPNNKKYIMTVEEKVNAIKELGVDEVYIDDFYNIKNYMPEEFVKDILIEKLQAKKVFCGFNYTFGHNKIGNIEKLSKLIDTSVVDEIKIDDITVSSSVIRKYIEEGLLEKATELLGKPFQISGPVIHGKQLGRTIGFPTANLRLNALKISVPYGVYGAYLEIEGDNKRHLAIMNIGKNPTVNDENTVTAEANIFDFNEDIYGKKICIYLIKRIRAEKKFKNLIELKKQITTDKDLWRSIASASNKN</sequence>
<comment type="catalytic activity">
    <reaction evidence="12 14">
        <text>riboflavin + ATP = FMN + ADP + H(+)</text>
        <dbReference type="Rhea" id="RHEA:14357"/>
        <dbReference type="ChEBI" id="CHEBI:15378"/>
        <dbReference type="ChEBI" id="CHEBI:30616"/>
        <dbReference type="ChEBI" id="CHEBI:57986"/>
        <dbReference type="ChEBI" id="CHEBI:58210"/>
        <dbReference type="ChEBI" id="CHEBI:456216"/>
        <dbReference type="EC" id="2.7.1.26"/>
    </reaction>
</comment>
<dbReference type="SUPFAM" id="SSF82114">
    <property type="entry name" value="Riboflavin kinase-like"/>
    <property type="match status" value="1"/>
</dbReference>
<evidence type="ECO:0000256" key="14">
    <source>
        <dbReference type="PIRNR" id="PIRNR004491"/>
    </source>
</evidence>
<evidence type="ECO:0000256" key="9">
    <source>
        <dbReference type="ARBA" id="ARBA00022827"/>
    </source>
</evidence>
<dbReference type="SMART" id="SM00904">
    <property type="entry name" value="Flavokinase"/>
    <property type="match status" value="1"/>
</dbReference>
<dbReference type="SUPFAM" id="SSF52374">
    <property type="entry name" value="Nucleotidylyl transferase"/>
    <property type="match status" value="1"/>
</dbReference>
<dbReference type="NCBIfam" id="NF004162">
    <property type="entry name" value="PRK05627.1-5"/>
    <property type="match status" value="1"/>
</dbReference>